<keyword evidence="4" id="KW-1185">Reference proteome</keyword>
<evidence type="ECO:0000313" key="4">
    <source>
        <dbReference type="Proteomes" id="UP000219050"/>
    </source>
</evidence>
<dbReference type="PANTHER" id="PTHR39962:SF1">
    <property type="entry name" value="LPXI FAMILY PROTEIN"/>
    <property type="match status" value="1"/>
</dbReference>
<organism evidence="3 4">
    <name type="scientific">Pacificitalea manganoxidans</name>
    <dbReference type="NCBI Taxonomy" id="1411902"/>
    <lineage>
        <taxon>Bacteria</taxon>
        <taxon>Pseudomonadati</taxon>
        <taxon>Pseudomonadota</taxon>
        <taxon>Alphaproteobacteria</taxon>
        <taxon>Rhodobacterales</taxon>
        <taxon>Paracoccaceae</taxon>
        <taxon>Pacificitalea</taxon>
    </lineage>
</organism>
<dbReference type="Pfam" id="PF17930">
    <property type="entry name" value="LpxI_N"/>
    <property type="match status" value="1"/>
</dbReference>
<gene>
    <name evidence="3" type="ORF">CBW24_07650</name>
</gene>
<evidence type="ECO:0000259" key="1">
    <source>
        <dbReference type="Pfam" id="PF06230"/>
    </source>
</evidence>
<dbReference type="OrthoDB" id="9789836at2"/>
<dbReference type="RefSeq" id="WP_097373197.1">
    <property type="nucleotide sequence ID" value="NZ_CP021404.1"/>
</dbReference>
<dbReference type="InterPro" id="IPR053174">
    <property type="entry name" value="LpxI"/>
</dbReference>
<dbReference type="InterPro" id="IPR010415">
    <property type="entry name" value="LpxI_C"/>
</dbReference>
<dbReference type="Gene3D" id="3.40.140.80">
    <property type="match status" value="1"/>
</dbReference>
<dbReference type="InterPro" id="IPR041255">
    <property type="entry name" value="LpxI_N"/>
</dbReference>
<evidence type="ECO:0008006" key="5">
    <source>
        <dbReference type="Google" id="ProtNLM"/>
    </source>
</evidence>
<protein>
    <recommendedName>
        <fullName evidence="5">Phosphatidate cytidylyltransferase</fullName>
    </recommendedName>
</protein>
<proteinExistence type="predicted"/>
<dbReference type="InterPro" id="IPR043167">
    <property type="entry name" value="LpxI_C_sf"/>
</dbReference>
<dbReference type="EMBL" id="CP021404">
    <property type="protein sequence ID" value="ATI41885.1"/>
    <property type="molecule type" value="Genomic_DNA"/>
</dbReference>
<evidence type="ECO:0000313" key="3">
    <source>
        <dbReference type="EMBL" id="ATI41885.1"/>
    </source>
</evidence>
<feature type="domain" description="LpxI N-terminal" evidence="2">
    <location>
        <begin position="3"/>
        <end position="128"/>
    </location>
</feature>
<evidence type="ECO:0000259" key="2">
    <source>
        <dbReference type="Pfam" id="PF17930"/>
    </source>
</evidence>
<reference evidence="3 4" key="1">
    <citation type="submission" date="2017-05" db="EMBL/GenBank/DDBJ databases">
        <title>Comparative genomic and metabolic analysis of manganese-oxidizing mechanisms in Celeribater manganoxidans DY25T: its adaption to the environment of polymetallic nodule.</title>
        <authorList>
            <person name="Wang X."/>
        </authorList>
    </citation>
    <scope>NUCLEOTIDE SEQUENCE [LARGE SCALE GENOMIC DNA]</scope>
    <source>
        <strain evidence="3 4">DY25</strain>
    </source>
</reference>
<dbReference type="Gene3D" id="3.40.50.20">
    <property type="match status" value="1"/>
</dbReference>
<dbReference type="KEGG" id="cmag:CBW24_07650"/>
<dbReference type="AlphaFoldDB" id="A0A291LZL1"/>
<feature type="domain" description="LpxI C-terminal" evidence="1">
    <location>
        <begin position="132"/>
        <end position="190"/>
    </location>
</feature>
<accession>A0A291LZL1</accession>
<sequence>MSLALIVGSGRLPVVIDTTLRARGIEAPAFALESTPCHLAHAERFRLEHLGGFIAGLKARGIDTICMAGGVRRPDLDPDAVDDATAPLLVRIGTAMAQGDDAALREFITLFEEHGLTIRAAHEICPELLLPAGVPSRVQLRAHHRDDAARGAQIVAAMGAADVGQACVVSRGLALAVEALPGTDRMMRALMADPKSAGQDRPDALRPESLMRDVLPLTDWLAEWFAQPQRPGRDPALPPGGILYKGAKPGQDRRVDLPVIGPDTMLTAAELGLEGVVIEAGNVMVLDCDAVLRIADESGLFLWVRTSEEG</sequence>
<name>A0A291LZL1_9RHOB</name>
<feature type="domain" description="LpxI C-terminal" evidence="1">
    <location>
        <begin position="239"/>
        <end position="303"/>
    </location>
</feature>
<dbReference type="Pfam" id="PF06230">
    <property type="entry name" value="LpxI_C"/>
    <property type="match status" value="2"/>
</dbReference>
<dbReference type="Proteomes" id="UP000219050">
    <property type="component" value="Chromosome"/>
</dbReference>
<dbReference type="PANTHER" id="PTHR39962">
    <property type="entry name" value="BLL4848 PROTEIN"/>
    <property type="match status" value="1"/>
</dbReference>